<evidence type="ECO:0000313" key="1">
    <source>
        <dbReference type="EMBL" id="MFG6430100.1"/>
    </source>
</evidence>
<sequence length="43" mass="4820">MFKSPRLRFIVTLIVSVLGFVLTLDAPVGHLQEAPLTMQVPQR</sequence>
<dbReference type="RefSeq" id="WP_394478112.1">
    <property type="nucleotide sequence ID" value="NZ_JBIGHV010000003.1"/>
</dbReference>
<dbReference type="Proteomes" id="UP001606210">
    <property type="component" value="Unassembled WGS sequence"/>
</dbReference>
<proteinExistence type="predicted"/>
<name>A0ABW7F0R1_9BURK</name>
<accession>A0ABW7F0R1</accession>
<reference evidence="1 2" key="1">
    <citation type="submission" date="2024-08" db="EMBL/GenBank/DDBJ databases">
        <authorList>
            <person name="Lu H."/>
        </authorList>
    </citation>
    <scope>NUCLEOTIDE SEQUENCE [LARGE SCALE GENOMIC DNA]</scope>
    <source>
        <strain evidence="1 2">LYH14W</strain>
    </source>
</reference>
<comment type="caution">
    <text evidence="1">The sequence shown here is derived from an EMBL/GenBank/DDBJ whole genome shotgun (WGS) entry which is preliminary data.</text>
</comment>
<keyword evidence="2" id="KW-1185">Reference proteome</keyword>
<gene>
    <name evidence="1" type="ORF">ACG00Y_09270</name>
</gene>
<evidence type="ECO:0000313" key="2">
    <source>
        <dbReference type="Proteomes" id="UP001606210"/>
    </source>
</evidence>
<organism evidence="1 2">
    <name type="scientific">Pelomonas parva</name>
    <dbReference type="NCBI Taxonomy" id="3299032"/>
    <lineage>
        <taxon>Bacteria</taxon>
        <taxon>Pseudomonadati</taxon>
        <taxon>Pseudomonadota</taxon>
        <taxon>Betaproteobacteria</taxon>
        <taxon>Burkholderiales</taxon>
        <taxon>Sphaerotilaceae</taxon>
        <taxon>Roseateles</taxon>
    </lineage>
</organism>
<dbReference type="EMBL" id="JBIGHV010000003">
    <property type="protein sequence ID" value="MFG6430100.1"/>
    <property type="molecule type" value="Genomic_DNA"/>
</dbReference>
<protein>
    <submittedName>
        <fullName evidence="1">Uncharacterized protein</fullName>
    </submittedName>
</protein>